<evidence type="ECO:0000256" key="7">
    <source>
        <dbReference type="SAM" id="MobiDB-lite"/>
    </source>
</evidence>
<dbReference type="PANTHER" id="PTHR23155:SF1137">
    <property type="entry name" value="OS08G0387700 PROTEIN"/>
    <property type="match status" value="1"/>
</dbReference>
<dbReference type="SUPFAM" id="SSF52540">
    <property type="entry name" value="P-loop containing nucleoside triphosphate hydrolases"/>
    <property type="match status" value="1"/>
</dbReference>
<reference evidence="13 14" key="2">
    <citation type="journal article" date="2005" name="Nature">
        <title>The map-based sequence of the rice genome.</title>
        <authorList>
            <consortium name="International rice genome sequencing project (IRGSP)"/>
            <person name="Matsumoto T."/>
            <person name="Wu J."/>
            <person name="Kanamori H."/>
            <person name="Katayose Y."/>
            <person name="Fujisawa M."/>
            <person name="Namiki N."/>
            <person name="Mizuno H."/>
            <person name="Yamamoto K."/>
            <person name="Antonio B.A."/>
            <person name="Baba T."/>
            <person name="Sakata K."/>
            <person name="Nagamura Y."/>
            <person name="Aoki H."/>
            <person name="Arikawa K."/>
            <person name="Arita K."/>
            <person name="Bito T."/>
            <person name="Chiden Y."/>
            <person name="Fujitsuka N."/>
            <person name="Fukunaka R."/>
            <person name="Hamada M."/>
            <person name="Harada C."/>
            <person name="Hayashi A."/>
            <person name="Hijishita S."/>
            <person name="Honda M."/>
            <person name="Hosokawa S."/>
            <person name="Ichikawa Y."/>
            <person name="Idonuma A."/>
            <person name="Iijima M."/>
            <person name="Ikeda M."/>
            <person name="Ikeno M."/>
            <person name="Ito K."/>
            <person name="Ito S."/>
            <person name="Ito T."/>
            <person name="Ito Y."/>
            <person name="Ito Y."/>
            <person name="Iwabuchi A."/>
            <person name="Kamiya K."/>
            <person name="Karasawa W."/>
            <person name="Kurita K."/>
            <person name="Katagiri S."/>
            <person name="Kikuta A."/>
            <person name="Kobayashi H."/>
            <person name="Kobayashi N."/>
            <person name="Machita K."/>
            <person name="Maehara T."/>
            <person name="Masukawa M."/>
            <person name="Mizubayashi T."/>
            <person name="Mukai Y."/>
            <person name="Nagasaki H."/>
            <person name="Nagata Y."/>
            <person name="Naito S."/>
            <person name="Nakashima M."/>
            <person name="Nakama Y."/>
            <person name="Nakamichi Y."/>
            <person name="Nakamura M."/>
            <person name="Meguro A."/>
            <person name="Negishi M."/>
            <person name="Ohta I."/>
            <person name="Ohta T."/>
            <person name="Okamoto M."/>
            <person name="Ono N."/>
            <person name="Saji S."/>
            <person name="Sakaguchi M."/>
            <person name="Sakai K."/>
            <person name="Shibata M."/>
            <person name="Shimokawa T."/>
            <person name="Song J."/>
            <person name="Takazaki Y."/>
            <person name="Terasawa K."/>
            <person name="Tsugane M."/>
            <person name="Tsuji K."/>
            <person name="Ueda S."/>
            <person name="Waki K."/>
            <person name="Yamagata H."/>
            <person name="Yamamoto M."/>
            <person name="Yamamoto S."/>
            <person name="Yamane H."/>
            <person name="Yoshiki S."/>
            <person name="Yoshihara R."/>
            <person name="Yukawa K."/>
            <person name="Zhong H."/>
            <person name="Yano M."/>
            <person name="Yuan Q."/>
            <person name="Ouyang S."/>
            <person name="Liu J."/>
            <person name="Jones K.M."/>
            <person name="Gansberger K."/>
            <person name="Moffat K."/>
            <person name="Hill J."/>
            <person name="Bera J."/>
            <person name="Fadrosh D."/>
            <person name="Jin S."/>
            <person name="Johri S."/>
            <person name="Kim M."/>
            <person name="Overton L."/>
            <person name="Reardon M."/>
            <person name="Tsitrin T."/>
            <person name="Vuong H."/>
            <person name="Weaver B."/>
            <person name="Ciecko A."/>
            <person name="Tallon L."/>
            <person name="Jackson J."/>
            <person name="Pai G."/>
            <person name="Aken S.V."/>
            <person name="Utterback T."/>
            <person name="Reidmuller S."/>
            <person name="Feldblyum T."/>
            <person name="Hsiao J."/>
            <person name="Zismann V."/>
            <person name="Iobst S."/>
            <person name="de Vazeille A.R."/>
            <person name="Buell C.R."/>
            <person name="Ying K."/>
            <person name="Li Y."/>
            <person name="Lu T."/>
            <person name="Huang Y."/>
            <person name="Zhao Q."/>
            <person name="Feng Q."/>
            <person name="Zhang L."/>
            <person name="Zhu J."/>
            <person name="Weng Q."/>
            <person name="Mu J."/>
            <person name="Lu Y."/>
            <person name="Fan D."/>
            <person name="Liu Y."/>
            <person name="Guan J."/>
            <person name="Zhang Y."/>
            <person name="Yu S."/>
            <person name="Liu X."/>
            <person name="Zhang Y."/>
            <person name="Hong G."/>
            <person name="Han B."/>
            <person name="Choisne N."/>
            <person name="Demange N."/>
            <person name="Orjeda G."/>
            <person name="Samain S."/>
            <person name="Cattolico L."/>
            <person name="Pelletier E."/>
            <person name="Couloux A."/>
            <person name="Segurens B."/>
            <person name="Wincker P."/>
            <person name="D'Hont A."/>
            <person name="Scarpelli C."/>
            <person name="Weissenbach J."/>
            <person name="Salanoubat M."/>
            <person name="Quetier F."/>
            <person name="Yu Y."/>
            <person name="Kim H.R."/>
            <person name="Rambo T."/>
            <person name="Currie J."/>
            <person name="Collura K."/>
            <person name="Luo M."/>
            <person name="Yang T."/>
            <person name="Ammiraju J.S.S."/>
            <person name="Engler F."/>
            <person name="Soderlund C."/>
            <person name="Wing R.A."/>
            <person name="Palmer L.E."/>
            <person name="de la Bastide M."/>
            <person name="Spiegel L."/>
            <person name="Nascimento L."/>
            <person name="Zutavern T."/>
            <person name="O'Shaughnessy A."/>
            <person name="Dike S."/>
            <person name="Dedhia N."/>
            <person name="Preston R."/>
            <person name="Balija V."/>
            <person name="McCombie W.R."/>
            <person name="Chow T."/>
            <person name="Chen H."/>
            <person name="Chung M."/>
            <person name="Chen C."/>
            <person name="Shaw J."/>
            <person name="Wu H."/>
            <person name="Hsiao K."/>
            <person name="Chao Y."/>
            <person name="Chu M."/>
            <person name="Cheng C."/>
            <person name="Hour A."/>
            <person name="Lee P."/>
            <person name="Lin S."/>
            <person name="Lin Y."/>
            <person name="Liou J."/>
            <person name="Liu S."/>
            <person name="Hsing Y."/>
            <person name="Raghuvanshi S."/>
            <person name="Mohanty A."/>
            <person name="Bharti A.K."/>
            <person name="Gaur A."/>
            <person name="Gupta V."/>
            <person name="Kumar D."/>
            <person name="Ravi V."/>
            <person name="Vij S."/>
            <person name="Kapur A."/>
            <person name="Khurana P."/>
            <person name="Khurana P."/>
            <person name="Khurana J.P."/>
            <person name="Tyagi A.K."/>
            <person name="Gaikwad K."/>
            <person name="Singh A."/>
            <person name="Dalal V."/>
            <person name="Srivastava S."/>
            <person name="Dixit A."/>
            <person name="Pal A.K."/>
            <person name="Ghazi I.A."/>
            <person name="Yadav M."/>
            <person name="Pandit A."/>
            <person name="Bhargava A."/>
            <person name="Sureshbabu K."/>
            <person name="Batra K."/>
            <person name="Sharma T.R."/>
            <person name="Mohapatra T."/>
            <person name="Singh N.K."/>
            <person name="Messing J."/>
            <person name="Nelson A.B."/>
            <person name="Fuks G."/>
            <person name="Kavchok S."/>
            <person name="Keizer G."/>
            <person name="Linton E."/>
            <person name="Llaca V."/>
            <person name="Song R."/>
            <person name="Tanyolac B."/>
            <person name="Young S."/>
            <person name="Ho-Il K."/>
            <person name="Hahn J.H."/>
            <person name="Sangsakoo G."/>
            <person name="Vanavichit A."/>
            <person name="de Mattos Luiz.A.T."/>
            <person name="Zimmer P.D."/>
            <person name="Malone G."/>
            <person name="Dellagostin O."/>
            <person name="de Oliveira A.C."/>
            <person name="Bevan M."/>
            <person name="Bancroft I."/>
            <person name="Minx P."/>
            <person name="Cordum H."/>
            <person name="Wilson R."/>
            <person name="Cheng Z."/>
            <person name="Jin W."/>
            <person name="Jiang J."/>
            <person name="Leong S.A."/>
            <person name="Iwama H."/>
            <person name="Gojobori T."/>
            <person name="Itoh T."/>
            <person name="Niimura Y."/>
            <person name="Fujii Y."/>
            <person name="Habara T."/>
            <person name="Sakai H."/>
            <person name="Sato Y."/>
            <person name="Wilson G."/>
            <person name="Kumar K."/>
            <person name="McCouch S."/>
            <person name="Juretic N."/>
            <person name="Hoen D."/>
            <person name="Wright S."/>
            <person name="Bruskiewich R."/>
            <person name="Bureau T."/>
            <person name="Miyao A."/>
            <person name="Hirochika H."/>
            <person name="Nishikawa T."/>
            <person name="Kadowaki K."/>
            <person name="Sugiura M."/>
            <person name="Burr B."/>
            <person name="Sasaki T."/>
        </authorList>
    </citation>
    <scope>NUCLEOTIDE SEQUENCE [LARGE SCALE GENOMIC DNA]</scope>
    <source>
        <strain evidence="14">cv. Nipponbare</strain>
    </source>
</reference>
<reference evidence="13" key="5">
    <citation type="journal article" date="2008" name="Nucleic Acids Res.">
        <title>The Rice Annotation Project Database (RAP-DB): 2008 update.</title>
        <authorList>
            <consortium name="The Rice Annotation Project (RAP)"/>
            <person name="Tanaka T."/>
            <person name="Antonio B.A."/>
            <person name="Kikuchi S."/>
            <person name="Matsumoto T."/>
            <person name="Nagamura Y."/>
            <person name="Numa H."/>
            <person name="Sakai H."/>
            <person name="Wu J."/>
            <person name="Itoh T."/>
            <person name="Sasaki T."/>
            <person name="Aono R."/>
            <person name="Fujii Y."/>
            <person name="Habara T."/>
            <person name="Harada E."/>
            <person name="Kanno M."/>
            <person name="Kawahara Y."/>
            <person name="Kawashima H."/>
            <person name="Kubooka H."/>
            <person name="Matsuya A."/>
            <person name="Nakaoka H."/>
            <person name="Saichi N."/>
            <person name="Sanbonmatsu R."/>
            <person name="Sato Y."/>
            <person name="Shinso Y."/>
            <person name="Suzuki M."/>
            <person name="Takeda J."/>
            <person name="Tanino M."/>
            <person name="Todokoro F."/>
            <person name="Yamaguchi K."/>
            <person name="Yamamoto N."/>
            <person name="Yamasaki C."/>
            <person name="Imanishi T."/>
            <person name="Okido T."/>
            <person name="Tada M."/>
            <person name="Ikeo K."/>
            <person name="Tateno Y."/>
            <person name="Gojobori T."/>
            <person name="Lin Y.C."/>
            <person name="Wei F.J."/>
            <person name="Hsing Y.I."/>
            <person name="Zhao Q."/>
            <person name="Han B."/>
            <person name="Kramer M.R."/>
            <person name="McCombie R.W."/>
            <person name="Lonsdale D."/>
            <person name="O'Donovan C.C."/>
            <person name="Whitfield E.J."/>
            <person name="Apweiler R."/>
            <person name="Koyanagi K.O."/>
            <person name="Khurana J.P."/>
            <person name="Raghuvanshi S."/>
            <person name="Singh N.K."/>
            <person name="Tyagi A.K."/>
            <person name="Haberer G."/>
            <person name="Fujisawa M."/>
            <person name="Hosokawa S."/>
            <person name="Ito Y."/>
            <person name="Ikawa H."/>
            <person name="Shibata M."/>
            <person name="Yamamoto M."/>
            <person name="Bruskiewich R.M."/>
            <person name="Hoen D.R."/>
            <person name="Bureau TE."/>
            <person name="Namiki N."/>
            <person name="Ohyanagi H."/>
            <person name="Sakai Y."/>
            <person name="Nobushima S."/>
            <person name="Sakata K."/>
            <person name="Barrero R.A."/>
            <person name="Sato Y."/>
            <person name="Souvorov A."/>
            <person name="Smith-White B."/>
            <person name="Tatusova T."/>
            <person name="An S."/>
            <person name="An G."/>
            <person name="OOta S."/>
            <person name="Fuks G."/>
            <person name="Messing J."/>
            <person name="Christie K.R."/>
            <person name="Lieberherr D."/>
            <person name="Kim H."/>
            <person name="Zuccolo A."/>
            <person name="Wing R.A."/>
            <person name="Nobuta K."/>
            <person name="Green P.J."/>
            <person name="Lu C."/>
            <person name="Meyers BC."/>
            <person name="Chaparro C."/>
            <person name="Piegu B."/>
            <person name="Panaud O."/>
            <person name="Echeverria M."/>
        </authorList>
    </citation>
    <scope>NUCLEOTIDE SEQUENCE</scope>
</reference>
<dbReference type="KEGG" id="dosa:Os08g0388300"/>
<evidence type="ECO:0000256" key="5">
    <source>
        <dbReference type="ARBA" id="ARBA00022821"/>
    </source>
</evidence>
<dbReference type="Gramene" id="Os08t0388300-01">
    <property type="protein sequence ID" value="Os08t0388300-01"/>
    <property type="gene ID" value="Os08g0388300"/>
</dbReference>
<dbReference type="InterPro" id="IPR041118">
    <property type="entry name" value="Rx_N"/>
</dbReference>
<keyword evidence="2" id="KW-0433">Leucine-rich repeat</keyword>
<evidence type="ECO:0000256" key="3">
    <source>
        <dbReference type="ARBA" id="ARBA00022737"/>
    </source>
</evidence>
<dbReference type="EMBL" id="AP008214">
    <property type="protein sequence ID" value="BAF23630.1"/>
    <property type="molecule type" value="Genomic_DNA"/>
</dbReference>
<dbReference type="EMBL" id="AP005502">
    <property type="protein sequence ID" value="BAD05716.1"/>
    <property type="molecule type" value="Genomic_DNA"/>
</dbReference>
<dbReference type="InterPro" id="IPR042197">
    <property type="entry name" value="Apaf_helical"/>
</dbReference>
<dbReference type="SMR" id="A0A0P0XF87"/>
<dbReference type="GO" id="GO:0042742">
    <property type="term" value="P:defense response to bacterium"/>
    <property type="evidence" value="ECO:0007669"/>
    <property type="project" value="UniProtKB-ARBA"/>
</dbReference>
<dbReference type="InterPro" id="IPR058922">
    <property type="entry name" value="WHD_DRP"/>
</dbReference>
<dbReference type="Pfam" id="PF18052">
    <property type="entry name" value="Rx_N"/>
    <property type="match status" value="1"/>
</dbReference>
<feature type="domain" description="Disease resistance R13L4/SHOC-2-like LRR" evidence="11">
    <location>
        <begin position="551"/>
        <end position="908"/>
    </location>
</feature>
<sequence>MAEVSAAMGSNRSVRKKLAALLSDERKDFIRVRSKVKPLIDALESVHACFEKLSLEDEKNLDALQEAWMMDLRELSYDMEDSLDRFLVKSAAEPGSCKKLFKILLTKIKGSTNGIVKVIQDIKMPVEELNERMNRFKLSDDRHVTYDPIKIDSRVTALYVDASHLVGLDGPKLELIKMLRIEDEPEPSKKLVVVSIVGLGGLGKTTLANQVYHHLKPEFDCSAFVSVGQNPDVLKILDNILSGLTHQPYATTGSTVQVLVEKTRRFIADKRYLVLLDDIWNARDWDILRCSLPNNHLGSRIITTTRIVDVARSCCSHKEDHIYKMGPLSDLDSQRLFFRRIFGSDDGCPTQLKRISMDILKRCRGLPLATLTLASILADVPMLAEKWKQVHNSIGLATPGENMNRILSLSFHDLPNHLKTCLLYLSIFPEDYVIEREQLVWRWIAEGFIPETRGIPLEGVGSAYFNELINRSMIQPADVQYDGTVQSCRVHDMILELIVSISTKINFVAVLHKDQDETRFTDYKTKVRRLAHQSNCIEKLLERMSRDDLSHIRSIISFDYVKGIPHLGDFQALRVLDLGSCRSIENHHIENLEMLYQLKYLDLSRTSISELPMQIDNLRYLETLDLRGCAIEKLPASTVRLQNMQRLLVNRSVKFPDEIGHMQALQTLLFVSMSCNSIKFVEELSKLIKMRVLNITFSKPVDMVDEVRKYTDSLVSSLNELFNLESLKIDPEEGCSLDSLMGVYLTFGCLKKLVIGYISRIPKWINPSMYNLVHLELKVDIVREEDLHSLELLPCLLYLQLEMTDGSSKMLTVGSEGFRCLRESQFIWKNDGMGLVFLEGAMPELQTLHLYFRTHETIANYSGVDGNGIENLSRLKKLCVDVDCSGSTREEVEAAEDSIRKAADRHRTKLTLEIRRWCEACMIEEEAHDGNAEFPSRSVNRRANPVRVAFRVRADRRNRNRTRRNRITAPSAST</sequence>
<dbReference type="Pfam" id="PF00931">
    <property type="entry name" value="NB-ARC"/>
    <property type="match status" value="1"/>
</dbReference>
<dbReference type="OrthoDB" id="430293at2759"/>
<name>A0A0P0XF87_ORYSJ</name>
<keyword evidence="6" id="KW-0175">Coiled coil</keyword>
<evidence type="ECO:0000313" key="12">
    <source>
        <dbReference type="EMBL" id="BAD05716.1"/>
    </source>
</evidence>
<dbReference type="InterPro" id="IPR032675">
    <property type="entry name" value="LRR_dom_sf"/>
</dbReference>
<keyword evidence="5" id="KW-0611">Plant defense</keyword>
<dbReference type="GO" id="GO:0002758">
    <property type="term" value="P:innate immune response-activating signaling pathway"/>
    <property type="evidence" value="ECO:0007669"/>
    <property type="project" value="UniProtKB-ARBA"/>
</dbReference>
<evidence type="ECO:0000259" key="10">
    <source>
        <dbReference type="Pfam" id="PF23559"/>
    </source>
</evidence>
<feature type="region of interest" description="Disordered" evidence="7">
    <location>
        <begin position="955"/>
        <end position="974"/>
    </location>
</feature>
<gene>
    <name evidence="12" type="primary">P0473F05.3-1</name>
    <name evidence="13" type="ordered locus">Os08g0388300</name>
</gene>
<dbReference type="InterPro" id="IPR055414">
    <property type="entry name" value="LRR_R13L4/SHOC2-like"/>
</dbReference>
<dbReference type="GO" id="GO:0043531">
    <property type="term" value="F:ADP binding"/>
    <property type="evidence" value="ECO:0007669"/>
    <property type="project" value="InterPro"/>
</dbReference>
<reference evidence="13" key="8">
    <citation type="submission" date="2012-08" db="EMBL/GenBank/DDBJ databases">
        <title>The Second Rice Annotation Project Meeting (RAP2).</title>
        <authorList>
            <consortium name="The Rice Annotation Project (RAP)"/>
        </authorList>
    </citation>
    <scope>NUCLEOTIDE SEQUENCE</scope>
</reference>
<dbReference type="PANTHER" id="PTHR23155">
    <property type="entry name" value="DISEASE RESISTANCE PROTEIN RP"/>
    <property type="match status" value="1"/>
</dbReference>
<dbReference type="FunFam" id="3.40.50.300:FF:001091">
    <property type="entry name" value="Probable disease resistance protein At1g61300"/>
    <property type="match status" value="1"/>
</dbReference>
<evidence type="ECO:0000256" key="4">
    <source>
        <dbReference type="ARBA" id="ARBA00022741"/>
    </source>
</evidence>
<dbReference type="InterPro" id="IPR027417">
    <property type="entry name" value="P-loop_NTPase"/>
</dbReference>
<evidence type="ECO:0000256" key="1">
    <source>
        <dbReference type="ARBA" id="ARBA00008894"/>
    </source>
</evidence>
<evidence type="ECO:0000259" key="9">
    <source>
        <dbReference type="Pfam" id="PF18052"/>
    </source>
</evidence>
<dbReference type="Gene3D" id="1.10.8.430">
    <property type="entry name" value="Helical domain of apoptotic protease-activating factors"/>
    <property type="match status" value="1"/>
</dbReference>
<keyword evidence="4" id="KW-0547">Nucleotide-binding</keyword>
<dbReference type="Gene3D" id="3.40.50.300">
    <property type="entry name" value="P-loop containing nucleotide triphosphate hydrolases"/>
    <property type="match status" value="1"/>
</dbReference>
<evidence type="ECO:0000259" key="8">
    <source>
        <dbReference type="Pfam" id="PF00931"/>
    </source>
</evidence>
<accession>A0A0P0XF87</accession>
<protein>
    <submittedName>
        <fullName evidence="12">Disease resistance protein RPM1</fullName>
    </submittedName>
    <submittedName>
        <fullName evidence="13">Os08g0388300 protein</fullName>
    </submittedName>
</protein>
<keyword evidence="3" id="KW-0677">Repeat</keyword>
<dbReference type="InterPro" id="IPR044974">
    <property type="entry name" value="Disease_R_plants"/>
</dbReference>
<dbReference type="Gene3D" id="1.20.5.4130">
    <property type="match status" value="1"/>
</dbReference>
<comment type="similarity">
    <text evidence="1">Belongs to the disease resistance NB-LRR family.</text>
</comment>
<dbReference type="SUPFAM" id="SSF52058">
    <property type="entry name" value="L domain-like"/>
    <property type="match status" value="1"/>
</dbReference>
<reference evidence="14" key="6">
    <citation type="journal article" date="2008" name="Nucleic Acids Res.">
        <title>The rice annotation project database (RAP-DB): 2008 update.</title>
        <authorList>
            <consortium name="The rice annotation project (RAP)"/>
        </authorList>
    </citation>
    <scope>GENOME REANNOTATION</scope>
    <source>
        <strain evidence="14">cv. Nipponbare</strain>
    </source>
</reference>
<dbReference type="Proteomes" id="UP000000763">
    <property type="component" value="Chromosome 8"/>
</dbReference>
<dbReference type="KEGG" id="osa:4345466"/>
<feature type="domain" description="NB-ARC" evidence="8">
    <location>
        <begin position="178"/>
        <end position="319"/>
    </location>
</feature>
<evidence type="ECO:0000259" key="11">
    <source>
        <dbReference type="Pfam" id="PF23598"/>
    </source>
</evidence>
<dbReference type="InterPro" id="IPR002182">
    <property type="entry name" value="NB-ARC"/>
</dbReference>
<feature type="domain" description="Disease resistance protein winged helix" evidence="10">
    <location>
        <begin position="427"/>
        <end position="498"/>
    </location>
</feature>
<dbReference type="Gene3D" id="3.80.10.10">
    <property type="entry name" value="Ribonuclease Inhibitor"/>
    <property type="match status" value="1"/>
</dbReference>
<evidence type="ECO:0000313" key="14">
    <source>
        <dbReference type="Proteomes" id="UP000000763"/>
    </source>
</evidence>
<dbReference type="Pfam" id="PF23598">
    <property type="entry name" value="LRR_14"/>
    <property type="match status" value="1"/>
</dbReference>
<dbReference type="AlphaFoldDB" id="A0A0P0XF87"/>
<reference evidence="13" key="7">
    <citation type="submission" date="2012-08" db="EMBL/GenBank/DDBJ databases">
        <title>Oryza sativa nipponbare(GA3) genomic DNA, chromosome 8.</title>
        <authorList>
            <consortium name="IRGSP(International Rice Genome Sequencing Project)"/>
        </authorList>
    </citation>
    <scope>NUCLEOTIDE SEQUENCE</scope>
</reference>
<proteinExistence type="inferred from homology"/>
<dbReference type="GO" id="GO:0009626">
    <property type="term" value="P:plant-type hypersensitive response"/>
    <property type="evidence" value="ECO:0007669"/>
    <property type="project" value="UniProtKB-ARBA"/>
</dbReference>
<dbReference type="FunFam" id="1.10.10.10:FF:000322">
    <property type="entry name" value="Probable disease resistance protein At1g63360"/>
    <property type="match status" value="1"/>
</dbReference>
<organism evidence="12 14">
    <name type="scientific">Oryza sativa subsp. japonica</name>
    <name type="common">Rice</name>
    <dbReference type="NCBI Taxonomy" id="39947"/>
    <lineage>
        <taxon>Eukaryota</taxon>
        <taxon>Viridiplantae</taxon>
        <taxon>Streptophyta</taxon>
        <taxon>Embryophyta</taxon>
        <taxon>Tracheophyta</taxon>
        <taxon>Spermatophyta</taxon>
        <taxon>Magnoliopsida</taxon>
        <taxon>Liliopsida</taxon>
        <taxon>Poales</taxon>
        <taxon>Poaceae</taxon>
        <taxon>BOP clade</taxon>
        <taxon>Oryzoideae</taxon>
        <taxon>Oryzeae</taxon>
        <taxon>Oryzinae</taxon>
        <taxon>Oryza</taxon>
        <taxon>Oryza sativa</taxon>
    </lineage>
</organism>
<evidence type="ECO:0000313" key="13">
    <source>
        <dbReference type="EMBL" id="BAF23630.1"/>
    </source>
</evidence>
<dbReference type="Gene3D" id="1.10.10.10">
    <property type="entry name" value="Winged helix-like DNA-binding domain superfamily/Winged helix DNA-binding domain"/>
    <property type="match status" value="1"/>
</dbReference>
<dbReference type="Pfam" id="PF23559">
    <property type="entry name" value="WHD_DRP"/>
    <property type="match status" value="1"/>
</dbReference>
<feature type="domain" description="Disease resistance N-terminal" evidence="9">
    <location>
        <begin position="13"/>
        <end position="101"/>
    </location>
</feature>
<dbReference type="InterPro" id="IPR036388">
    <property type="entry name" value="WH-like_DNA-bd_sf"/>
</dbReference>
<dbReference type="OMA" id="FPATTIM"/>
<evidence type="ECO:0000256" key="6">
    <source>
        <dbReference type="ARBA" id="ARBA00023054"/>
    </source>
</evidence>
<dbReference type="PRINTS" id="PR00364">
    <property type="entry name" value="DISEASERSIST"/>
</dbReference>
<evidence type="ECO:0000256" key="2">
    <source>
        <dbReference type="ARBA" id="ARBA00022614"/>
    </source>
</evidence>
<reference evidence="13" key="3">
    <citation type="journal article" date="2006" name="Nucleic Acids Res.">
        <title>The Rice Annotation Project Database (RAP-DB): hub for Oryza sativa ssp. japonica genome information.</title>
        <authorList>
            <person name="Ohyanagi H."/>
            <person name="Tanaka T."/>
            <person name="Sakai H."/>
            <person name="Shigemoto Y."/>
            <person name="Yamaguchi K."/>
            <person name="Habara T."/>
            <person name="Fujii Y."/>
            <person name="Antonio B.A."/>
            <person name="Nagamura Y."/>
            <person name="Imanishi T."/>
            <person name="Ikeo K."/>
            <person name="Itoh T."/>
            <person name="Gojobori T."/>
            <person name="Sasaki T."/>
        </authorList>
    </citation>
    <scope>NUCLEOTIDE SEQUENCE</scope>
</reference>
<reference evidence="12" key="1">
    <citation type="submission" date="2002-07" db="EMBL/GenBank/DDBJ databases">
        <title>Oryza sativa nipponbare(GA3) genomic DNA, chromosome 8, PAC clone:P0473F05.</title>
        <authorList>
            <person name="Sasaki T."/>
            <person name="Matsumoto T."/>
            <person name="Katayose Y."/>
        </authorList>
    </citation>
    <scope>NUCLEOTIDE SEQUENCE</scope>
</reference>
<reference evidence="13" key="4">
    <citation type="journal article" date="2007" name="Genome Res.">
        <title>Curated Genome Annotation of Oryza sativa ssp. japonica and Comparative Genome Analysis with Arabidopsis thaliana.</title>
        <authorList>
            <consortium name="The Rice Annotation Project (RAP)"/>
            <person name="Itoh T."/>
            <person name="Tanaka T."/>
            <person name="Barrero R.A."/>
            <person name="Yamasaki C."/>
            <person name="Fujii Y."/>
            <person name="Hilton P.B."/>
            <person name="Antonio B.A."/>
            <person name="Aono H."/>
            <person name="Apweiler R."/>
            <person name="Bruskiewich R."/>
            <person name="Bureau T."/>
            <person name="Burr F."/>
            <person name="Costa de Oliveira A."/>
            <person name="Fuks G."/>
            <person name="Habara T."/>
            <person name="Haberer G."/>
            <person name="Han B."/>
            <person name="Harada E."/>
            <person name="Hiraki A.T."/>
            <person name="Hirochika H."/>
            <person name="Hoen D."/>
            <person name="Hokari H."/>
            <person name="Hosokawa S."/>
            <person name="Hsing Y."/>
            <person name="Ikawa H."/>
            <person name="Ikeo K."/>
            <person name="Imanishi T."/>
            <person name="Ito Y."/>
            <person name="Jaiswal P."/>
            <person name="Kanno M."/>
            <person name="Kawahara Y."/>
            <person name="Kawamura T."/>
            <person name="Kawashima H."/>
            <person name="Khurana J.P."/>
            <person name="Kikuchi S."/>
            <person name="Komatsu S."/>
            <person name="Koyanagi K.O."/>
            <person name="Kubooka H."/>
            <person name="Lieberherr D."/>
            <person name="Lin Y.C."/>
            <person name="Lonsdale D."/>
            <person name="Matsumoto T."/>
            <person name="Matsuya A."/>
            <person name="McCombie W.R."/>
            <person name="Messing J."/>
            <person name="Miyao A."/>
            <person name="Mulder N."/>
            <person name="Nagamura Y."/>
            <person name="Nam J."/>
            <person name="Namiki N."/>
            <person name="Numa H."/>
            <person name="Nurimoto S."/>
            <person name="O'donovan C."/>
            <person name="Ohyanagi H."/>
            <person name="Okido T."/>
            <person name="Oota S."/>
            <person name="Osato N."/>
            <person name="Palmer L.E."/>
            <person name="Quetier F."/>
            <person name="Raghuvanshi S."/>
            <person name="Saichi N."/>
            <person name="Sakai H."/>
            <person name="Sakai Y."/>
            <person name="Sakata K."/>
            <person name="Sakurai T."/>
            <person name="Sato F."/>
            <person name="Sato Y."/>
            <person name="Schoof H."/>
            <person name="Seki M."/>
            <person name="Shibata M."/>
            <person name="Shimizu Y."/>
            <person name="Shinozaki K."/>
            <person name="Shinso Y."/>
            <person name="Singh N.K."/>
            <person name="Smith-White B."/>
            <person name="Takeda J."/>
            <person name="Tanino M."/>
            <person name="Tatusova T."/>
            <person name="Thongjuea S."/>
            <person name="Todokoro F."/>
            <person name="Tsugane M."/>
            <person name="Tyagi A.K."/>
            <person name="Vanavichit A."/>
            <person name="Wang A."/>
            <person name="Wing R.A."/>
            <person name="Yamaguchi K."/>
            <person name="Yamamoto M."/>
            <person name="Yamamoto N."/>
            <person name="Yu Y."/>
            <person name="Zhang H."/>
            <person name="Zhao Q."/>
            <person name="Higo K."/>
            <person name="Burr B."/>
            <person name="Gojobori T."/>
            <person name="Sasaki T."/>
        </authorList>
    </citation>
    <scope>NUCLEOTIDE SEQUENCE</scope>
</reference>